<feature type="compositionally biased region" description="Acidic residues" evidence="1">
    <location>
        <begin position="816"/>
        <end position="831"/>
    </location>
</feature>
<keyword evidence="4" id="KW-1185">Reference proteome</keyword>
<feature type="region of interest" description="Disordered" evidence="1">
    <location>
        <begin position="1078"/>
        <end position="1137"/>
    </location>
</feature>
<proteinExistence type="predicted"/>
<dbReference type="EMBL" id="CAXAMM010015557">
    <property type="protein sequence ID" value="CAK9036587.1"/>
    <property type="molecule type" value="Genomic_DNA"/>
</dbReference>
<evidence type="ECO:0000313" key="4">
    <source>
        <dbReference type="Proteomes" id="UP001642464"/>
    </source>
</evidence>
<evidence type="ECO:0000256" key="1">
    <source>
        <dbReference type="SAM" id="MobiDB-lite"/>
    </source>
</evidence>
<organism evidence="2 4">
    <name type="scientific">Durusdinium trenchii</name>
    <dbReference type="NCBI Taxonomy" id="1381693"/>
    <lineage>
        <taxon>Eukaryota</taxon>
        <taxon>Sar</taxon>
        <taxon>Alveolata</taxon>
        <taxon>Dinophyceae</taxon>
        <taxon>Suessiales</taxon>
        <taxon>Symbiodiniaceae</taxon>
        <taxon>Durusdinium</taxon>
    </lineage>
</organism>
<gene>
    <name evidence="2" type="ORF">SCF082_LOCUS20618</name>
    <name evidence="3" type="ORF">SCF082_LOCUS21784</name>
</gene>
<accession>A0ABP0L3L0</accession>
<dbReference type="Proteomes" id="UP001642464">
    <property type="component" value="Unassembled WGS sequence"/>
</dbReference>
<feature type="compositionally biased region" description="Basic and acidic residues" evidence="1">
    <location>
        <begin position="510"/>
        <end position="525"/>
    </location>
</feature>
<reference evidence="2 4" key="1">
    <citation type="submission" date="2024-02" db="EMBL/GenBank/DDBJ databases">
        <authorList>
            <person name="Chen Y."/>
            <person name="Shah S."/>
            <person name="Dougan E. K."/>
            <person name="Thang M."/>
            <person name="Chan C."/>
        </authorList>
    </citation>
    <scope>NUCLEOTIDE SEQUENCE [LARGE SCALE GENOMIC DNA]</scope>
</reference>
<protein>
    <submittedName>
        <fullName evidence="2">Uncharacterized protein</fullName>
    </submittedName>
</protein>
<feature type="region of interest" description="Disordered" evidence="1">
    <location>
        <begin position="1177"/>
        <end position="1235"/>
    </location>
</feature>
<evidence type="ECO:0000313" key="3">
    <source>
        <dbReference type="EMBL" id="CAK9036587.1"/>
    </source>
</evidence>
<comment type="caution">
    <text evidence="2">The sequence shown here is derived from an EMBL/GenBank/DDBJ whole genome shotgun (WGS) entry which is preliminary data.</text>
</comment>
<feature type="region of interest" description="Disordered" evidence="1">
    <location>
        <begin position="814"/>
        <end position="834"/>
    </location>
</feature>
<sequence>MEEFWLPLHAFDYSEHGKNGFFPSNTQMKAHFGEFLRYGYKSSIGNIECKFPLRDSSRKIPDFSVGVTDGHCKIILMMTIVAMVTELEFGAQELKDKQLAMVLASFSQIRCSYEHFENPAHFFLYSLKTGFVSAEKQGPSPVELVAELQQAVELQKRQITTRSMSLRDHLNRVTADYNRMVTSKKHRLDSGKKALVLNLMRCPTDLVSFLHSHYDEYRAENSGVPHEVLQLDYFVPGSSSRLEHERYRGKKQFAAMLNVTDDITMTYFRRVVQDFCRKASREASTKAKDRVTKSKDLFFPMHLDSDLSSLMKSGEEFDWNRVSFILEAHGKSLEDFVEKHQDQSKNALRKSMEAAFAAWVEELRADQAQFCADKVLAEKEGARSRNKLVKQLEECHARAWDAVGAYMEGHVKIFSGRVLEAEGTVMPSSRAWLREAAHEVSSGAPDDHCVVLMMTCPTLGIMSGAYKGFMLSYIANVLSDFPANGICLLVHPNRAGHQDRTVNHPSRKVAKQEEADDKDLSGVKMDDEESDSEVKKLVDSEEVQVRDIRYNLETELAVKDRNLKVRSMTWVFDPATVYGKRDGVLSGLAITYSGRNMFHTTKAWKTGTVLGVAMSGRSDMYKPDTASPGKLHALPHLGRAFTDVQEAKQVAAGVSFVQKSLESFNVRSVKTTLLVDMFGYDAFPALASLQETQEGRDCLCATLCFENSGQDLINRIANQVYEQARSGQLQLSSFPSFEPLVNALKQGNATQESKHYRVSVQRHDQLLVLDTYARKWLDDSNFADQANEVIKNHNAEYNASGDFLMTSVRRALKEEAGDDAAESEASETTEDPDGRWFSFDISGSDYIILEKKSLPTHLQAFENADTAVTLQSIISDLQDLGEVKMELSHHEQDSDGNFKSAKPLVFVLDEPPEDGVKKENKKPKKTAPITAKTFGAYVSIPGVKDADNLCLDGLHPEDDADMDVPKPFEYAIEKKEEWENGVGCHDEDSLGLTVIDRELCEATMAGINACLHELERLYSKPDTALEDLGKLSDAPSLGGQLTPTVLESTPTVMEPTPTVYDLENEDEEHSPKIEEGETGLFWTPTTPEGAKTDDSIPGSPAPTEGADPGLKTGDEIRESPGTVPGEEHADVDVIPKSPTPKGVVAGLENGGVILGSPSPKEEAVAGLKTGDEIHEIPTPKIAPLGSRRGSTGWTPAVANRRTPALGGKRRDDVSPEQWGADRGIRADSRGHPRGTMKHPFETAGVCLELSAVGAGATGAFIMGDVVLQSCKC</sequence>
<feature type="region of interest" description="Disordered" evidence="1">
    <location>
        <begin position="497"/>
        <end position="530"/>
    </location>
</feature>
<evidence type="ECO:0000313" key="2">
    <source>
        <dbReference type="EMBL" id="CAK9033719.1"/>
    </source>
</evidence>
<dbReference type="EMBL" id="CAXAMM010014446">
    <property type="protein sequence ID" value="CAK9033719.1"/>
    <property type="molecule type" value="Genomic_DNA"/>
</dbReference>
<name>A0ABP0L3L0_9DINO</name>